<dbReference type="RefSeq" id="WP_089232911.1">
    <property type="nucleotide sequence ID" value="NZ_FZOY01000003.1"/>
</dbReference>
<gene>
    <name evidence="1" type="ORF">SAMN05421757_103325</name>
</gene>
<dbReference type="EMBL" id="FZOY01000003">
    <property type="protein sequence ID" value="SNS78435.1"/>
    <property type="molecule type" value="Genomic_DNA"/>
</dbReference>
<evidence type="ECO:0000313" key="1">
    <source>
        <dbReference type="EMBL" id="SNS78435.1"/>
    </source>
</evidence>
<dbReference type="Proteomes" id="UP000198426">
    <property type="component" value="Unassembled WGS sequence"/>
</dbReference>
<dbReference type="AlphaFoldDB" id="A0A239HB95"/>
<keyword evidence="2" id="KW-1185">Reference proteome</keyword>
<proteinExistence type="predicted"/>
<dbReference type="PROSITE" id="PS51257">
    <property type="entry name" value="PROKAR_LIPOPROTEIN"/>
    <property type="match status" value="1"/>
</dbReference>
<sequence>MIRKSFGVAGLMAVLASCEPQYTPPSSERDVAASPVSVSGTAVMGVAGGSGQPTRPVSGFKDLEVSVGTVVNGY</sequence>
<organism evidence="1 2">
    <name type="scientific">Tropicimonas sediminicola</name>
    <dbReference type="NCBI Taxonomy" id="1031541"/>
    <lineage>
        <taxon>Bacteria</taxon>
        <taxon>Pseudomonadati</taxon>
        <taxon>Pseudomonadota</taxon>
        <taxon>Alphaproteobacteria</taxon>
        <taxon>Rhodobacterales</taxon>
        <taxon>Roseobacteraceae</taxon>
        <taxon>Tropicimonas</taxon>
    </lineage>
</organism>
<evidence type="ECO:0000313" key="2">
    <source>
        <dbReference type="Proteomes" id="UP000198426"/>
    </source>
</evidence>
<protein>
    <submittedName>
        <fullName evidence="1">Uncharacterized protein</fullName>
    </submittedName>
</protein>
<accession>A0A239HB95</accession>
<reference evidence="1 2" key="1">
    <citation type="submission" date="2017-06" db="EMBL/GenBank/DDBJ databases">
        <authorList>
            <person name="Kim H.J."/>
            <person name="Triplett B.A."/>
        </authorList>
    </citation>
    <scope>NUCLEOTIDE SEQUENCE [LARGE SCALE GENOMIC DNA]</scope>
    <source>
        <strain evidence="1 2">DSM 29339</strain>
    </source>
</reference>
<name>A0A239HB95_9RHOB</name>